<dbReference type="OrthoDB" id="6252479at2759"/>
<evidence type="ECO:0000256" key="2">
    <source>
        <dbReference type="ARBA" id="ARBA00022692"/>
    </source>
</evidence>
<dbReference type="EMBL" id="LUCH01001097">
    <property type="protein sequence ID" value="KAF5403676.1"/>
    <property type="molecule type" value="Genomic_DNA"/>
</dbReference>
<keyword evidence="6 10" id="KW-0472">Membrane</keyword>
<keyword evidence="2 10" id="KW-0812">Transmembrane</keyword>
<evidence type="ECO:0000313" key="13">
    <source>
        <dbReference type="EMBL" id="KAF5403676.1"/>
    </source>
</evidence>
<comment type="caution">
    <text evidence="13">The sequence shown here is derived from an EMBL/GenBank/DDBJ whole genome shotgun (WGS) entry which is preliminary data.</text>
</comment>
<dbReference type="SMART" id="SM00112">
    <property type="entry name" value="CA"/>
    <property type="match status" value="6"/>
</dbReference>
<feature type="compositionally biased region" description="Polar residues" evidence="9">
    <location>
        <begin position="1157"/>
        <end position="1175"/>
    </location>
</feature>
<keyword evidence="7" id="KW-0325">Glycoprotein</keyword>
<dbReference type="SUPFAM" id="SSF49313">
    <property type="entry name" value="Cadherin-like"/>
    <property type="match status" value="6"/>
</dbReference>
<feature type="region of interest" description="Disordered" evidence="9">
    <location>
        <begin position="1114"/>
        <end position="1135"/>
    </location>
</feature>
<evidence type="ECO:0000256" key="9">
    <source>
        <dbReference type="SAM" id="MobiDB-lite"/>
    </source>
</evidence>
<evidence type="ECO:0000256" key="3">
    <source>
        <dbReference type="ARBA" id="ARBA00022737"/>
    </source>
</evidence>
<organism evidence="13 14">
    <name type="scientific">Paragonimus heterotremus</name>
    <dbReference type="NCBI Taxonomy" id="100268"/>
    <lineage>
        <taxon>Eukaryota</taxon>
        <taxon>Metazoa</taxon>
        <taxon>Spiralia</taxon>
        <taxon>Lophotrochozoa</taxon>
        <taxon>Platyhelminthes</taxon>
        <taxon>Trematoda</taxon>
        <taxon>Digenea</taxon>
        <taxon>Plagiorchiida</taxon>
        <taxon>Troglotremata</taxon>
        <taxon>Troglotrematidae</taxon>
        <taxon>Paragonimus</taxon>
    </lineage>
</organism>
<dbReference type="GO" id="GO:0007156">
    <property type="term" value="P:homophilic cell adhesion via plasma membrane adhesion molecules"/>
    <property type="evidence" value="ECO:0007669"/>
    <property type="project" value="InterPro"/>
</dbReference>
<feature type="transmembrane region" description="Helical" evidence="10">
    <location>
        <begin position="1058"/>
        <end position="1081"/>
    </location>
</feature>
<evidence type="ECO:0000256" key="7">
    <source>
        <dbReference type="ARBA" id="ARBA00023180"/>
    </source>
</evidence>
<keyword evidence="5 10" id="KW-1133">Transmembrane helix</keyword>
<dbReference type="InterPro" id="IPR015919">
    <property type="entry name" value="Cadherin-like_sf"/>
</dbReference>
<dbReference type="GO" id="GO:0005509">
    <property type="term" value="F:calcium ion binding"/>
    <property type="evidence" value="ECO:0007669"/>
    <property type="project" value="UniProtKB-UniRule"/>
</dbReference>
<evidence type="ECO:0000256" key="8">
    <source>
        <dbReference type="PROSITE-ProRule" id="PRU00043"/>
    </source>
</evidence>
<feature type="domain" description="Cadherin" evidence="12">
    <location>
        <begin position="344"/>
        <end position="467"/>
    </location>
</feature>
<evidence type="ECO:0000256" key="5">
    <source>
        <dbReference type="ARBA" id="ARBA00022989"/>
    </source>
</evidence>
<evidence type="ECO:0000256" key="4">
    <source>
        <dbReference type="ARBA" id="ARBA00022837"/>
    </source>
</evidence>
<evidence type="ECO:0000256" key="11">
    <source>
        <dbReference type="SAM" id="SignalP"/>
    </source>
</evidence>
<gene>
    <name evidence="13" type="ORF">PHET_02723</name>
</gene>
<proteinExistence type="predicted"/>
<sequence>MKSSNSCLFALCFLWITVNGATSAIKHSETLQFYVNEECRKGTVIAADRELGIIFMNSNKEPPRIINQKDPGVSSLSFRQGVDSDAISNNAVRAPSLQLVVDGRLDRESICPPSVSQTGSLFPSAGDYSESDFYIESSSKGSHSYVNLLNTMSESTKSDTPRSTDCAIQLKVATNNDGVQTIHQAIVYLQDINDNPPVWLQKFHVLHFKDGDPVGSKQPIPLATDTDRGVNAVVTYRLQDLDVSQSNQRVDNFANLQANRMRATDMFELLKESAGTNSQGSRLFLLSKHDIDREARPDGWDMTLIACNLHGERAFSSQLHIHVNITDINDNTPQFSRPVYQPQLSNQKIGTVPETFPVGQTLLRVQATDTDEGGNAEITYGLVPSPQLPLIEHFFELTKDGELRVRQRLEVDQQVRGQQGSQPTCLPTGQLAFDVQAVDGSDPAYARTGYATIRLIVEDVNDEAPTIRVHPVQSWSGTPVVSGQSQAMETELAVAENEAAGKLIGVVEVTDPDNQGREIIRCSLIGRTANLFRMTQQDVVGNEYQLFTVVALDREKTPRLILSIECRDLVDHISTMDVGVNLMDVNDHSPQFQEVTYQFSVMEDDGERELGERDIHNRTWFTKNGLAFVTANDEDDGMNQLISYRIKSDESGIMKKLFSVDNETGQLFALGPFDREQTSRYRFIVLAADNGKPALTGSCTVDVTILDINDNPPTFSPQRTVTGGYTFSVRENLLPGTRIGQIQAYDMDNMPASSFNMEMNEDHSMFRDHAKLPAEFTGDDRLVYGLKDGTDAKPFWIDPKSGVLTTRNILDREKQAAYTFHATVRDGPSNIVQQNSKKLDSSQTNSAVSKHRIHEVSIMITVSVEDENDNDPVFIRPNSTNHMVLLDPAAIPGQTLLQVSAFDPDEGVNGKVTYAVRNGNAGNLFHMDQRTGLLYLQNQIPRKTISEANAAAGATSKGAADDVNPLSSSPGVPTHPTYLLALEACDQGEPKRCTHFPNLQIQLRVPSEHEQPESHLLFADGLPTSQLLMSGAANGNDPFLSVGERRDLLTTRLTVAEITVITLSAFFSLLILIIVFVVCALRRHSNRIIQQNVQKDPRAMKLPSCTLTNTVELTPQSEESRLSSKKLSPLGMEQRQVNRGPVSRWNALNHQDDKRLSTTTGSGIQLRRSPNQTTMGRPFSPYGPEQRPQQLQANYYGSNSMLLDYGLMNATFPSDITDMPGEYQALECWTAAEAHQFAGRHGGKRPNNVELSRFYYTQRSNAGQPVHLEGREPYEGAVETGQKQADFQPIGESEQPDVTETVNDFSALDDVTQLRPMTHIRSKRDAKTTLQAYAGFPKSSFV</sequence>
<dbReference type="Gene3D" id="2.60.40.60">
    <property type="entry name" value="Cadherins"/>
    <property type="match status" value="7"/>
</dbReference>
<feature type="domain" description="Cadherin" evidence="12">
    <location>
        <begin position="486"/>
        <end position="592"/>
    </location>
</feature>
<dbReference type="PROSITE" id="PS00232">
    <property type="entry name" value="CADHERIN_1"/>
    <property type="match status" value="2"/>
</dbReference>
<name>A0A8J4T1D4_9TREM</name>
<feature type="domain" description="Cadherin" evidence="12">
    <location>
        <begin position="223"/>
        <end position="335"/>
    </location>
</feature>
<reference evidence="13" key="1">
    <citation type="submission" date="2019-05" db="EMBL/GenBank/DDBJ databases">
        <title>Annotation for the trematode Paragonimus heterotremus.</title>
        <authorList>
            <person name="Choi Y.-J."/>
        </authorList>
    </citation>
    <scope>NUCLEOTIDE SEQUENCE</scope>
    <source>
        <strain evidence="13">LC</strain>
    </source>
</reference>
<dbReference type="Proteomes" id="UP000748531">
    <property type="component" value="Unassembled WGS sequence"/>
</dbReference>
<dbReference type="InterPro" id="IPR002126">
    <property type="entry name" value="Cadherin-like_dom"/>
</dbReference>
<feature type="signal peptide" evidence="11">
    <location>
        <begin position="1"/>
        <end position="20"/>
    </location>
</feature>
<dbReference type="PANTHER" id="PTHR24028:SF146">
    <property type="entry name" value="CADHERIN 96CB, ISOFORM D-RELATED"/>
    <property type="match status" value="1"/>
</dbReference>
<feature type="domain" description="Cadherin" evidence="12">
    <location>
        <begin position="878"/>
        <end position="1014"/>
    </location>
</feature>
<feature type="region of interest" description="Disordered" evidence="9">
    <location>
        <begin position="1147"/>
        <end position="1187"/>
    </location>
</feature>
<evidence type="ECO:0000256" key="1">
    <source>
        <dbReference type="ARBA" id="ARBA00004167"/>
    </source>
</evidence>
<dbReference type="PANTHER" id="PTHR24028">
    <property type="entry name" value="CADHERIN-87A"/>
    <property type="match status" value="1"/>
</dbReference>
<keyword evidence="11" id="KW-0732">Signal</keyword>
<keyword evidence="14" id="KW-1185">Reference proteome</keyword>
<evidence type="ECO:0000256" key="6">
    <source>
        <dbReference type="ARBA" id="ARBA00023136"/>
    </source>
</evidence>
<dbReference type="PROSITE" id="PS50268">
    <property type="entry name" value="CADHERIN_2"/>
    <property type="match status" value="6"/>
</dbReference>
<feature type="chain" id="PRO_5035171337" description="Cadherin domain-containing protein" evidence="11">
    <location>
        <begin position="21"/>
        <end position="1342"/>
    </location>
</feature>
<keyword evidence="3" id="KW-0677">Repeat</keyword>
<dbReference type="GO" id="GO:0005886">
    <property type="term" value="C:plasma membrane"/>
    <property type="evidence" value="ECO:0007669"/>
    <property type="project" value="InterPro"/>
</dbReference>
<dbReference type="Pfam" id="PF00028">
    <property type="entry name" value="Cadherin"/>
    <property type="match status" value="4"/>
</dbReference>
<feature type="domain" description="Cadherin" evidence="12">
    <location>
        <begin position="593"/>
        <end position="715"/>
    </location>
</feature>
<dbReference type="InterPro" id="IPR050174">
    <property type="entry name" value="Protocadherin/Cadherin-CA"/>
</dbReference>
<dbReference type="PRINTS" id="PR00205">
    <property type="entry name" value="CADHERIN"/>
</dbReference>
<feature type="domain" description="Cadherin" evidence="12">
    <location>
        <begin position="721"/>
        <end position="874"/>
    </location>
</feature>
<keyword evidence="4 8" id="KW-0106">Calcium</keyword>
<comment type="subcellular location">
    <subcellularLocation>
        <location evidence="1">Membrane</location>
        <topology evidence="1">Single-pass membrane protein</topology>
    </subcellularLocation>
</comment>
<protein>
    <recommendedName>
        <fullName evidence="12">Cadherin domain-containing protein</fullName>
    </recommendedName>
</protein>
<dbReference type="InterPro" id="IPR020894">
    <property type="entry name" value="Cadherin_CS"/>
</dbReference>
<dbReference type="CDD" id="cd11304">
    <property type="entry name" value="Cadherin_repeat"/>
    <property type="match status" value="5"/>
</dbReference>
<evidence type="ECO:0000259" key="12">
    <source>
        <dbReference type="PROSITE" id="PS50268"/>
    </source>
</evidence>
<evidence type="ECO:0000256" key="10">
    <source>
        <dbReference type="SAM" id="Phobius"/>
    </source>
</evidence>
<evidence type="ECO:0000313" key="14">
    <source>
        <dbReference type="Proteomes" id="UP000748531"/>
    </source>
</evidence>
<accession>A0A8J4T1D4</accession>
<dbReference type="FunFam" id="2.60.40.60:FF:000092">
    <property type="entry name" value="Protocadherin 8"/>
    <property type="match status" value="1"/>
</dbReference>